<dbReference type="EMBL" id="VSSQ01000084">
    <property type="protein sequence ID" value="MPL74964.1"/>
    <property type="molecule type" value="Genomic_DNA"/>
</dbReference>
<dbReference type="InterPro" id="IPR006311">
    <property type="entry name" value="TAT_signal"/>
</dbReference>
<keyword evidence="5" id="KW-0732">Signal</keyword>
<comment type="caution">
    <text evidence="10">The sequence shown here is derived from an EMBL/GenBank/DDBJ whole genome shotgun (WGS) entry which is preliminary data.</text>
</comment>
<dbReference type="GO" id="GO:0051539">
    <property type="term" value="F:4 iron, 4 sulfur cluster binding"/>
    <property type="evidence" value="ECO:0007669"/>
    <property type="project" value="UniProtKB-KW"/>
</dbReference>
<dbReference type="NCBIfam" id="TIGR01409">
    <property type="entry name" value="TAT_signal_seq"/>
    <property type="match status" value="1"/>
</dbReference>
<dbReference type="Pfam" id="PF10518">
    <property type="entry name" value="TAT_signal"/>
    <property type="match status" value="1"/>
</dbReference>
<organism evidence="10">
    <name type="scientific">bioreactor metagenome</name>
    <dbReference type="NCBI Taxonomy" id="1076179"/>
    <lineage>
        <taxon>unclassified sequences</taxon>
        <taxon>metagenomes</taxon>
        <taxon>ecological metagenomes</taxon>
    </lineage>
</organism>
<dbReference type="InterPro" id="IPR006656">
    <property type="entry name" value="Mopterin_OxRdtase"/>
</dbReference>
<protein>
    <submittedName>
        <fullName evidence="10">Nitrate reductase</fullName>
        <ecNumber evidence="10">1.7.99.4</ecNumber>
    </submittedName>
</protein>
<dbReference type="PROSITE" id="PS51669">
    <property type="entry name" value="4FE4S_MOW_BIS_MGD"/>
    <property type="match status" value="1"/>
</dbReference>
<dbReference type="InterPro" id="IPR006657">
    <property type="entry name" value="MoPterin_dinucl-bd_dom"/>
</dbReference>
<evidence type="ECO:0000259" key="9">
    <source>
        <dbReference type="PROSITE" id="PS51669"/>
    </source>
</evidence>
<name>A0A644U7P2_9ZZZZ</name>
<dbReference type="CDD" id="cd02775">
    <property type="entry name" value="MopB_CT"/>
    <property type="match status" value="1"/>
</dbReference>
<dbReference type="GO" id="GO:0016491">
    <property type="term" value="F:oxidoreductase activity"/>
    <property type="evidence" value="ECO:0007669"/>
    <property type="project" value="UniProtKB-KW"/>
</dbReference>
<dbReference type="Pfam" id="PF01568">
    <property type="entry name" value="Molydop_binding"/>
    <property type="match status" value="1"/>
</dbReference>
<evidence type="ECO:0000256" key="7">
    <source>
        <dbReference type="ARBA" id="ARBA00023004"/>
    </source>
</evidence>
<dbReference type="InterPro" id="IPR006963">
    <property type="entry name" value="Mopterin_OxRdtase_4Fe-4S_dom"/>
</dbReference>
<evidence type="ECO:0000256" key="5">
    <source>
        <dbReference type="ARBA" id="ARBA00022729"/>
    </source>
</evidence>
<keyword evidence="6 10" id="KW-0560">Oxidoreductase</keyword>
<dbReference type="SUPFAM" id="SSF53706">
    <property type="entry name" value="Formate dehydrogenase/DMSO reductase, domains 1-3"/>
    <property type="match status" value="1"/>
</dbReference>
<dbReference type="Pfam" id="PF00384">
    <property type="entry name" value="Molybdopterin"/>
    <property type="match status" value="1"/>
</dbReference>
<feature type="domain" description="4Fe-4S Mo/W bis-MGD-type" evidence="9">
    <location>
        <begin position="55"/>
        <end position="111"/>
    </location>
</feature>
<proteinExistence type="inferred from homology"/>
<evidence type="ECO:0000256" key="1">
    <source>
        <dbReference type="ARBA" id="ARBA00010312"/>
    </source>
</evidence>
<evidence type="ECO:0000256" key="8">
    <source>
        <dbReference type="ARBA" id="ARBA00023014"/>
    </source>
</evidence>
<dbReference type="GO" id="GO:0043546">
    <property type="term" value="F:molybdopterin cofactor binding"/>
    <property type="evidence" value="ECO:0007669"/>
    <property type="project" value="InterPro"/>
</dbReference>
<keyword evidence="8" id="KW-0411">Iron-sulfur</keyword>
<comment type="similarity">
    <text evidence="1">Belongs to the prokaryotic molybdopterin-containing oxidoreductase family.</text>
</comment>
<dbReference type="EC" id="1.7.99.4" evidence="10"/>
<gene>
    <name evidence="10" type="primary">napA_6</name>
    <name evidence="10" type="ORF">SDC9_20783</name>
</gene>
<dbReference type="SUPFAM" id="SSF50692">
    <property type="entry name" value="ADC-like"/>
    <property type="match status" value="1"/>
</dbReference>
<dbReference type="SMART" id="SM00926">
    <property type="entry name" value="Molybdop_Fe4S4"/>
    <property type="match status" value="1"/>
</dbReference>
<reference evidence="10" key="1">
    <citation type="submission" date="2019-08" db="EMBL/GenBank/DDBJ databases">
        <authorList>
            <person name="Kucharzyk K."/>
            <person name="Murdoch R.W."/>
            <person name="Higgins S."/>
            <person name="Loffler F."/>
        </authorList>
    </citation>
    <scope>NUCLEOTIDE SEQUENCE</scope>
</reference>
<dbReference type="AlphaFoldDB" id="A0A644U7P2"/>
<dbReference type="Gene3D" id="3.40.50.740">
    <property type="match status" value="1"/>
</dbReference>
<dbReference type="InterPro" id="IPR050612">
    <property type="entry name" value="Prok_Mopterin_Oxidored"/>
</dbReference>
<keyword evidence="4" id="KW-0479">Metal-binding</keyword>
<accession>A0A644U7P2</accession>
<evidence type="ECO:0000256" key="2">
    <source>
        <dbReference type="ARBA" id="ARBA00022485"/>
    </source>
</evidence>
<dbReference type="PANTHER" id="PTHR43742:SF9">
    <property type="entry name" value="TETRATHIONATE REDUCTASE SUBUNIT A"/>
    <property type="match status" value="1"/>
</dbReference>
<dbReference type="PROSITE" id="PS51318">
    <property type="entry name" value="TAT"/>
    <property type="match status" value="1"/>
</dbReference>
<keyword evidence="7" id="KW-0408">Iron</keyword>
<keyword evidence="3" id="KW-0500">Molybdenum</keyword>
<dbReference type="PANTHER" id="PTHR43742">
    <property type="entry name" value="TRIMETHYLAMINE-N-OXIDE REDUCTASE"/>
    <property type="match status" value="1"/>
</dbReference>
<dbReference type="InterPro" id="IPR019546">
    <property type="entry name" value="TAT_signal_bac_arc"/>
</dbReference>
<evidence type="ECO:0000313" key="10">
    <source>
        <dbReference type="EMBL" id="MPL74964.1"/>
    </source>
</evidence>
<keyword evidence="2" id="KW-0004">4Fe-4S</keyword>
<evidence type="ECO:0000256" key="6">
    <source>
        <dbReference type="ARBA" id="ARBA00023002"/>
    </source>
</evidence>
<dbReference type="Pfam" id="PF04879">
    <property type="entry name" value="Molybdop_Fe4S4"/>
    <property type="match status" value="1"/>
</dbReference>
<dbReference type="InterPro" id="IPR009010">
    <property type="entry name" value="Asp_de-COase-like_dom_sf"/>
</dbReference>
<evidence type="ECO:0000256" key="3">
    <source>
        <dbReference type="ARBA" id="ARBA00022505"/>
    </source>
</evidence>
<dbReference type="Gene3D" id="2.20.25.90">
    <property type="entry name" value="ADC-like domains"/>
    <property type="match status" value="1"/>
</dbReference>
<sequence length="947" mass="105830">MSSKNNSFSLSRRNFLKVSAAVTATAGMGLGANMLNIKEVSAEESEKLAKSLGNVEVKYTADVMCPSECAMEMWVKDGRIIKIYGNDSCPFNDGACCAKGASGMQLVYSPDRNKYPMIREGERGEGKFRRATWEEAIDYIGKKLVDIKKKYGAESVIMDAGDVTDRDQYYRLFHAFGTPNCVEHGSICDTPRRHGPKLMLGGKRIEPDVMRPVLVRQPDGSLKKDYTYYSKLIIYVGWNPFVATRINYESRGTVGAKVENGCKVIVVDPAHTNTASQADLWMPIRPGTDGDLFAAMLRYILENDNQNNPLKKYIDWSFKELSVGWDEFEAEFKSWWGKNDPINGKTYFSLDWAADRTGLPKEQIAQVAHEFGITKPAALVWGMQSPGHHFNGYPASILGTALNIITGNIDVPGGAIDTELVKSDKGGDAKGSSFKKKKIKRAVDGKELEGEIEHLHMDWYGDWPAAWDDVVGDYPRRFREGVTLNYGPLKGHKYPIKGFMIRTGNPVMTGGNTKDWIDALTAKDSNGNYKVELVVNIDTLYLETGMYADVILPEASYAERMSLSDVYPSHQVLWLRDRVINPLHEAKCPTDIMNMLAKKLSELGDSDFKASDFWDKYKSEEDFVNEMLAPAPGRNHAGEPVPYPHLPLGYKLVGTPDSLDAGRVTIDHEKKTVKGELVTVEWMRKNKGVAVWPMSWNRYKVFDQEAGKYVASKAVAKTNSKLFEFTFSGYDKYNKLISETGIIPRGLKEIGYDKYPNTFYWFETKWNPYTNTEYVKYKDEYPFQLICGRVHHAMTGTQMVPWLSETPVEGIWMPLNNPFKHKIIDMNAKGELEEVEKEFKDGTFCVGTIAINASDAKALGLKTGDLAILENPLGAQEKGKVFVTEGMRPGTIKLGFGTGGRFSPGIGPTSKSKDYTPNHSGLVDPNAHSPIMGMPCYADMIIKVQKA</sequence>
<dbReference type="Gene3D" id="2.40.40.20">
    <property type="match status" value="1"/>
</dbReference>
<dbReference type="Gene3D" id="3.40.228.10">
    <property type="entry name" value="Dimethylsulfoxide Reductase, domain 2"/>
    <property type="match status" value="1"/>
</dbReference>
<evidence type="ECO:0000256" key="4">
    <source>
        <dbReference type="ARBA" id="ARBA00022723"/>
    </source>
</evidence>
<dbReference type="GO" id="GO:0046872">
    <property type="term" value="F:metal ion binding"/>
    <property type="evidence" value="ECO:0007669"/>
    <property type="project" value="UniProtKB-KW"/>
</dbReference>